<dbReference type="InParanoid" id="G2YZE5"/>
<dbReference type="AlphaFoldDB" id="G2YZE5"/>
<evidence type="ECO:0000313" key="2">
    <source>
        <dbReference type="Proteomes" id="UP000008177"/>
    </source>
</evidence>
<reference evidence="2" key="1">
    <citation type="journal article" date="2011" name="PLoS Genet.">
        <title>Genomic analysis of the necrotrophic fungal pathogens Sclerotinia sclerotiorum and Botrytis cinerea.</title>
        <authorList>
            <person name="Amselem J."/>
            <person name="Cuomo C.A."/>
            <person name="van Kan J.A."/>
            <person name="Viaud M."/>
            <person name="Benito E.P."/>
            <person name="Couloux A."/>
            <person name="Coutinho P.M."/>
            <person name="de Vries R.P."/>
            <person name="Dyer P.S."/>
            <person name="Fillinger S."/>
            <person name="Fournier E."/>
            <person name="Gout L."/>
            <person name="Hahn M."/>
            <person name="Kohn L."/>
            <person name="Lapalu N."/>
            <person name="Plummer K.M."/>
            <person name="Pradier J.M."/>
            <person name="Quevillon E."/>
            <person name="Sharon A."/>
            <person name="Simon A."/>
            <person name="ten Have A."/>
            <person name="Tudzynski B."/>
            <person name="Tudzynski P."/>
            <person name="Wincker P."/>
            <person name="Andrew M."/>
            <person name="Anthouard V."/>
            <person name="Beever R.E."/>
            <person name="Beffa R."/>
            <person name="Benoit I."/>
            <person name="Bouzid O."/>
            <person name="Brault B."/>
            <person name="Chen Z."/>
            <person name="Choquer M."/>
            <person name="Collemare J."/>
            <person name="Cotton P."/>
            <person name="Danchin E.G."/>
            <person name="Da Silva C."/>
            <person name="Gautier A."/>
            <person name="Giraud C."/>
            <person name="Giraud T."/>
            <person name="Gonzalez C."/>
            <person name="Grossetete S."/>
            <person name="Guldener U."/>
            <person name="Henrissat B."/>
            <person name="Howlett B.J."/>
            <person name="Kodira C."/>
            <person name="Kretschmer M."/>
            <person name="Lappartient A."/>
            <person name="Leroch M."/>
            <person name="Levis C."/>
            <person name="Mauceli E."/>
            <person name="Neuveglise C."/>
            <person name="Oeser B."/>
            <person name="Pearson M."/>
            <person name="Poulain J."/>
            <person name="Poussereau N."/>
            <person name="Quesneville H."/>
            <person name="Rascle C."/>
            <person name="Schumacher J."/>
            <person name="Segurens B."/>
            <person name="Sexton A."/>
            <person name="Silva E."/>
            <person name="Sirven C."/>
            <person name="Soanes D.M."/>
            <person name="Talbot N.J."/>
            <person name="Templeton M."/>
            <person name="Yandava C."/>
            <person name="Yarden O."/>
            <person name="Zeng Q."/>
            <person name="Rollins J.A."/>
            <person name="Lebrun M.H."/>
            <person name="Dickman M."/>
        </authorList>
    </citation>
    <scope>NUCLEOTIDE SEQUENCE [LARGE SCALE GENOMIC DNA]</scope>
    <source>
        <strain evidence="2">T4</strain>
    </source>
</reference>
<gene>
    <name evidence="1" type="ORF">BofuT4_uP142550.1</name>
</gene>
<dbReference type="Proteomes" id="UP000008177">
    <property type="component" value="Unplaced contigs"/>
</dbReference>
<evidence type="ECO:0000313" key="1">
    <source>
        <dbReference type="EMBL" id="CCD56993.1"/>
    </source>
</evidence>
<dbReference type="HOGENOM" id="CLU_3260473_0_0_1"/>
<dbReference type="EMBL" id="FQ790362">
    <property type="protein sequence ID" value="CCD56993.1"/>
    <property type="molecule type" value="Genomic_DNA"/>
</dbReference>
<protein>
    <submittedName>
        <fullName evidence="1">Uncharacterized protein</fullName>
    </submittedName>
</protein>
<name>G2YZE5_BOTF4</name>
<sequence>MHSRSVSRYVHATYSPIYACGSAMDSAPPFPSGIGKEQALGE</sequence>
<proteinExistence type="predicted"/>
<accession>G2YZE5</accession>
<organism evidence="1 2">
    <name type="scientific">Botryotinia fuckeliana (strain T4)</name>
    <name type="common">Noble rot fungus</name>
    <name type="synonym">Botrytis cinerea</name>
    <dbReference type="NCBI Taxonomy" id="999810"/>
    <lineage>
        <taxon>Eukaryota</taxon>
        <taxon>Fungi</taxon>
        <taxon>Dikarya</taxon>
        <taxon>Ascomycota</taxon>
        <taxon>Pezizomycotina</taxon>
        <taxon>Leotiomycetes</taxon>
        <taxon>Helotiales</taxon>
        <taxon>Sclerotiniaceae</taxon>
        <taxon>Botrytis</taxon>
    </lineage>
</organism>